<keyword evidence="1" id="KW-0472">Membrane</keyword>
<reference evidence="2" key="1">
    <citation type="submission" date="2014-09" db="EMBL/GenBank/DDBJ databases">
        <title>Genome sequence of the luminous mushroom Mycena chlorophos for searching fungal bioluminescence genes.</title>
        <authorList>
            <person name="Tanaka Y."/>
            <person name="Kasuga D."/>
            <person name="Oba Y."/>
            <person name="Hase S."/>
            <person name="Sato K."/>
            <person name="Oba Y."/>
            <person name="Sakakibara Y."/>
        </authorList>
    </citation>
    <scope>NUCLEOTIDE SEQUENCE</scope>
</reference>
<keyword evidence="3" id="KW-1185">Reference proteome</keyword>
<name>A0ABQ0LDL1_MYCCL</name>
<feature type="transmembrane region" description="Helical" evidence="1">
    <location>
        <begin position="35"/>
        <end position="53"/>
    </location>
</feature>
<proteinExistence type="predicted"/>
<keyword evidence="1" id="KW-1133">Transmembrane helix</keyword>
<evidence type="ECO:0008006" key="4">
    <source>
        <dbReference type="Google" id="ProtNLM"/>
    </source>
</evidence>
<dbReference type="Proteomes" id="UP000815677">
    <property type="component" value="Unassembled WGS sequence"/>
</dbReference>
<evidence type="ECO:0000313" key="3">
    <source>
        <dbReference type="Proteomes" id="UP000815677"/>
    </source>
</evidence>
<evidence type="ECO:0000313" key="2">
    <source>
        <dbReference type="EMBL" id="GAT49110.1"/>
    </source>
</evidence>
<evidence type="ECO:0000256" key="1">
    <source>
        <dbReference type="SAM" id="Phobius"/>
    </source>
</evidence>
<accession>A0ABQ0LDL1</accession>
<sequence length="184" mass="19640">MTSNYLRSILILTVGTILLLAPTILVLGRRSLHPVALALLVFKTGIFGWAAYLPGVFVDTELNYRVARISQVGCGGALLNTSLSILGSFGGSPLGSVGDPRTGIVLSCDLSAFILAFSLRSMSVLISIRNTSNLIGASLWDLGVSLSKKKIADIQRRIDALWVSAHKHDYDRLATDPQTDATGV</sequence>
<feature type="transmembrane region" description="Helical" evidence="1">
    <location>
        <begin position="6"/>
        <end position="28"/>
    </location>
</feature>
<keyword evidence="1" id="KW-0812">Transmembrane</keyword>
<protein>
    <recommendedName>
        <fullName evidence="4">MFS general substrate transporter</fullName>
    </recommendedName>
</protein>
<organism evidence="2 3">
    <name type="scientific">Mycena chlorophos</name>
    <name type="common">Agaric fungus</name>
    <name type="synonym">Agaricus chlorophos</name>
    <dbReference type="NCBI Taxonomy" id="658473"/>
    <lineage>
        <taxon>Eukaryota</taxon>
        <taxon>Fungi</taxon>
        <taxon>Dikarya</taxon>
        <taxon>Basidiomycota</taxon>
        <taxon>Agaricomycotina</taxon>
        <taxon>Agaricomycetes</taxon>
        <taxon>Agaricomycetidae</taxon>
        <taxon>Agaricales</taxon>
        <taxon>Marasmiineae</taxon>
        <taxon>Mycenaceae</taxon>
        <taxon>Mycena</taxon>
    </lineage>
</organism>
<gene>
    <name evidence="2" type="ORF">MCHLO_06464</name>
</gene>
<dbReference type="EMBL" id="DF845271">
    <property type="protein sequence ID" value="GAT49110.1"/>
    <property type="molecule type" value="Genomic_DNA"/>
</dbReference>